<organism evidence="1 2">
    <name type="scientific">Aphanomyces astaci</name>
    <name type="common">Crayfish plague agent</name>
    <dbReference type="NCBI Taxonomy" id="112090"/>
    <lineage>
        <taxon>Eukaryota</taxon>
        <taxon>Sar</taxon>
        <taxon>Stramenopiles</taxon>
        <taxon>Oomycota</taxon>
        <taxon>Saprolegniomycetes</taxon>
        <taxon>Saprolegniales</taxon>
        <taxon>Verrucalvaceae</taxon>
        <taxon>Aphanomyces</taxon>
    </lineage>
</organism>
<dbReference type="Proteomes" id="UP000469452">
    <property type="component" value="Unassembled WGS sequence"/>
</dbReference>
<protein>
    <recommendedName>
        <fullName evidence="3">Reverse transcriptase zinc-binding domain-containing protein</fullName>
    </recommendedName>
</protein>
<proteinExistence type="predicted"/>
<dbReference type="EMBL" id="VJMI01019340">
    <property type="protein sequence ID" value="KAF0707602.1"/>
    <property type="molecule type" value="Genomic_DNA"/>
</dbReference>
<name>A0A6A4ZJ50_APHAT</name>
<dbReference type="VEuPathDB" id="FungiDB:H257_14543"/>
<dbReference type="AlphaFoldDB" id="A0A6A4ZJ50"/>
<reference evidence="1 2" key="1">
    <citation type="submission" date="2019-06" db="EMBL/GenBank/DDBJ databases">
        <title>Genomics analysis of Aphanomyces spp. identifies a new class of oomycete effector associated with host adaptation.</title>
        <authorList>
            <person name="Gaulin E."/>
        </authorList>
    </citation>
    <scope>NUCLEOTIDE SEQUENCE [LARGE SCALE GENOMIC DNA]</scope>
    <source>
        <strain evidence="1 2">E</strain>
    </source>
</reference>
<sequence>MGRLHRISHPFDFLLYHPHHRSKWLMLWELHPLWVDVWSQWAAVPMALRIPLPPTLAATMQLPVWLTTFTPSLSADGKCAANIINSPPTRRWCLHGASNGIRSLGDMLDVHGVWPSRTEFVTRMSNENPHAPIEIAPNGTMRWAPVHRSGMIYTHLSRVYDHVQLSFRGTPPVPHATPVPLHPFRAIVKDIVLPFEMWPRSLVVLMSFHAPDEPVPHPMSTLARDNPTSLRSYVQRVRQTIRLPPPIQSDVWLRLLFHMLPVNSRFSYLQTTRPDAIYCTYGCGIIETQSHAFHSCHRVYPIWLFHASAWRRFGVTFSCESIFDLDSFAVNPRSVPRKDAIQLLWTLLVATILHLIWTQHNLVQYEDQPPLPPDAWHQLTFIGWMTSVRRWLRLQLPDCPLRTTVLQVLYSLRGHPNYHVLWVKYPHCLQLQPTPPST</sequence>
<comment type="caution">
    <text evidence="1">The sequence shown here is derived from an EMBL/GenBank/DDBJ whole genome shotgun (WGS) entry which is preliminary data.</text>
</comment>
<evidence type="ECO:0000313" key="2">
    <source>
        <dbReference type="Proteomes" id="UP000469452"/>
    </source>
</evidence>
<gene>
    <name evidence="1" type="ORF">AaE_013536</name>
</gene>
<evidence type="ECO:0000313" key="1">
    <source>
        <dbReference type="EMBL" id="KAF0707602.1"/>
    </source>
</evidence>
<evidence type="ECO:0008006" key="3">
    <source>
        <dbReference type="Google" id="ProtNLM"/>
    </source>
</evidence>
<accession>A0A6A4ZJ50</accession>
<dbReference type="VEuPathDB" id="FungiDB:H257_10644"/>